<accession>A0A2P2JZD5</accession>
<feature type="chain" id="PRO_5015202969" evidence="1">
    <location>
        <begin position="18"/>
        <end position="46"/>
    </location>
</feature>
<proteinExistence type="predicted"/>
<protein>
    <submittedName>
        <fullName evidence="2">Inactive rhomboid protein 1-like</fullName>
    </submittedName>
</protein>
<feature type="signal peptide" evidence="1">
    <location>
        <begin position="1"/>
        <end position="17"/>
    </location>
</feature>
<keyword evidence="1" id="KW-0732">Signal</keyword>
<name>A0A2P2JZD5_RHIMU</name>
<evidence type="ECO:0000256" key="1">
    <source>
        <dbReference type="SAM" id="SignalP"/>
    </source>
</evidence>
<sequence length="46" mass="5044">MWVVGHMLLMIIREVVGHGCVILFGGSGGPRHKGKLSHRCFASKLK</sequence>
<evidence type="ECO:0000313" key="2">
    <source>
        <dbReference type="EMBL" id="MBW98828.1"/>
    </source>
</evidence>
<organism evidence="2">
    <name type="scientific">Rhizophora mucronata</name>
    <name type="common">Asiatic mangrove</name>
    <dbReference type="NCBI Taxonomy" id="61149"/>
    <lineage>
        <taxon>Eukaryota</taxon>
        <taxon>Viridiplantae</taxon>
        <taxon>Streptophyta</taxon>
        <taxon>Embryophyta</taxon>
        <taxon>Tracheophyta</taxon>
        <taxon>Spermatophyta</taxon>
        <taxon>Magnoliopsida</taxon>
        <taxon>eudicotyledons</taxon>
        <taxon>Gunneridae</taxon>
        <taxon>Pentapetalae</taxon>
        <taxon>rosids</taxon>
        <taxon>fabids</taxon>
        <taxon>Malpighiales</taxon>
        <taxon>Rhizophoraceae</taxon>
        <taxon>Rhizophora</taxon>
    </lineage>
</organism>
<reference evidence="2" key="1">
    <citation type="submission" date="2018-02" db="EMBL/GenBank/DDBJ databases">
        <title>Rhizophora mucronata_Transcriptome.</title>
        <authorList>
            <person name="Meera S.P."/>
            <person name="Sreeshan A."/>
            <person name="Augustine A."/>
        </authorList>
    </citation>
    <scope>NUCLEOTIDE SEQUENCE</scope>
    <source>
        <tissue evidence="2">Leaf</tissue>
    </source>
</reference>
<dbReference type="EMBL" id="GGEC01018345">
    <property type="protein sequence ID" value="MBW98828.1"/>
    <property type="molecule type" value="Transcribed_RNA"/>
</dbReference>
<dbReference type="AlphaFoldDB" id="A0A2P2JZD5"/>